<feature type="region of interest" description="Disordered" evidence="2">
    <location>
        <begin position="381"/>
        <end position="487"/>
    </location>
</feature>
<evidence type="ECO:0000256" key="1">
    <source>
        <dbReference type="SAM" id="Coils"/>
    </source>
</evidence>
<feature type="compositionally biased region" description="Polar residues" evidence="2">
    <location>
        <begin position="477"/>
        <end position="487"/>
    </location>
</feature>
<evidence type="ECO:0000313" key="3">
    <source>
        <dbReference type="EMBL" id="KAA1064366.1"/>
    </source>
</evidence>
<organism evidence="3 4">
    <name type="scientific">Puccinia graminis f. sp. tritici</name>
    <dbReference type="NCBI Taxonomy" id="56615"/>
    <lineage>
        <taxon>Eukaryota</taxon>
        <taxon>Fungi</taxon>
        <taxon>Dikarya</taxon>
        <taxon>Basidiomycota</taxon>
        <taxon>Pucciniomycotina</taxon>
        <taxon>Pucciniomycetes</taxon>
        <taxon>Pucciniales</taxon>
        <taxon>Pucciniaceae</taxon>
        <taxon>Puccinia</taxon>
    </lineage>
</organism>
<sequence length="487" mass="51973">MAPALPPNVPLDPLPALPPNVPLDPLLQDLGTQQTKSQPSQTTEIRATQTKADKDEEDKCDFDKDYDETLKAEILVLHGPVTLPGLMKKFQQVLYNTHVVPIAPVIEPIHKSSRKGSKKRKKLGQGQVAKHDPIYAKVVDKEIDKAQKTKKQVTRKIAHTKLKRARAIQKGLESITKGKDGTDARPPANVLGKRKQPVRSSRLGNLGGKRPRDAADSSDGDNTSLESSGVPDEESDQEGVASEAYEESTNVEGQGNVNMIPSESGVLDYPLVPKTSDPQGNIGPIPTVPGVLDNPHGPTTSFSTPPRAELPQGHVGMTPMVLAGPQGDTTGDPPMNNAQNADTFPATHLSEGILLVGGTTSPAQEGILLVDGEDSLLVDEAVQPRRPGGFPPGRRYNLADPGGNPPGRQGCRRPGGTALSTRRESSWSTRLYKVVQPRRPGGNPPGQRYNLAGPGGNPPGRQGCRRPGGFPPGRRGCTTSPTRRIPS</sequence>
<feature type="compositionally biased region" description="Low complexity" evidence="2">
    <location>
        <begin position="384"/>
        <end position="395"/>
    </location>
</feature>
<name>A0A5B0LJX1_PUCGR</name>
<protein>
    <submittedName>
        <fullName evidence="3">Uncharacterized protein</fullName>
    </submittedName>
</protein>
<gene>
    <name evidence="3" type="ORF">PGTUg99_019745</name>
</gene>
<feature type="compositionally biased region" description="Low complexity" evidence="2">
    <location>
        <begin position="437"/>
        <end position="448"/>
    </location>
</feature>
<reference evidence="3 4" key="1">
    <citation type="submission" date="2019-05" db="EMBL/GenBank/DDBJ databases">
        <title>Emergence of the Ug99 lineage of the wheat stem rust pathogen through somatic hybridization.</title>
        <authorList>
            <person name="Li F."/>
            <person name="Upadhyaya N.M."/>
            <person name="Sperschneider J."/>
            <person name="Matny O."/>
            <person name="Nguyen-Phuc H."/>
            <person name="Mago R."/>
            <person name="Raley C."/>
            <person name="Miller M.E."/>
            <person name="Silverstein K.A.T."/>
            <person name="Henningsen E."/>
            <person name="Hirsch C.D."/>
            <person name="Visser B."/>
            <person name="Pretorius Z.A."/>
            <person name="Steffenson B.J."/>
            <person name="Schwessinger B."/>
            <person name="Dodds P.N."/>
            <person name="Figueroa M."/>
        </authorList>
    </citation>
    <scope>NUCLEOTIDE SEQUENCE [LARGE SCALE GENOMIC DNA]</scope>
    <source>
        <strain evidence="3 4">Ug99</strain>
    </source>
</reference>
<proteinExistence type="predicted"/>
<feature type="region of interest" description="Disordered" evidence="2">
    <location>
        <begin position="1"/>
        <end position="56"/>
    </location>
</feature>
<dbReference type="Proteomes" id="UP000325313">
    <property type="component" value="Unassembled WGS sequence"/>
</dbReference>
<feature type="coiled-coil region" evidence="1">
    <location>
        <begin position="136"/>
        <end position="163"/>
    </location>
</feature>
<keyword evidence="1" id="KW-0175">Coiled coil</keyword>
<feature type="region of interest" description="Disordered" evidence="2">
    <location>
        <begin position="171"/>
        <end position="343"/>
    </location>
</feature>
<evidence type="ECO:0000313" key="4">
    <source>
        <dbReference type="Proteomes" id="UP000325313"/>
    </source>
</evidence>
<feature type="compositionally biased region" description="Low complexity" evidence="2">
    <location>
        <begin position="32"/>
        <end position="43"/>
    </location>
</feature>
<dbReference type="EMBL" id="VDEP01000513">
    <property type="protein sequence ID" value="KAA1064366.1"/>
    <property type="molecule type" value="Genomic_DNA"/>
</dbReference>
<comment type="caution">
    <text evidence="3">The sequence shown here is derived from an EMBL/GenBank/DDBJ whole genome shotgun (WGS) entry which is preliminary data.</text>
</comment>
<feature type="compositionally biased region" description="Polar residues" evidence="2">
    <location>
        <begin position="247"/>
        <end position="261"/>
    </location>
</feature>
<evidence type="ECO:0000256" key="2">
    <source>
        <dbReference type="SAM" id="MobiDB-lite"/>
    </source>
</evidence>
<accession>A0A5B0LJX1</accession>
<feature type="compositionally biased region" description="Low complexity" evidence="2">
    <location>
        <begin position="459"/>
        <end position="476"/>
    </location>
</feature>
<feature type="compositionally biased region" description="Pro residues" evidence="2">
    <location>
        <begin position="1"/>
        <end position="22"/>
    </location>
</feature>
<feature type="compositionally biased region" description="Low complexity" evidence="2">
    <location>
        <begin position="406"/>
        <end position="416"/>
    </location>
</feature>
<dbReference type="AlphaFoldDB" id="A0A5B0LJX1"/>